<sequence>MRLRVGIVDDHPVVRDGLKLFLDTAEDIEVTFSAKSGDQALTLLQHHTTDVVLMDLVMPGPMDGLAAIAEIVKRFPAVRILVLTSFQDPQRIRSALKAGAVGYLEKTVNPDELLDAIRQVAWGKSVLEPRVLKVLAEGPRQTVLAEPLTPREQEVLQALGQGLSNKEIAAQLDIAEKTVKVHMSHIFSKLDAYDRTQAVLIAHRLGLLSL</sequence>
<gene>
    <name evidence="10" type="ORF">C7B46_09935</name>
</gene>
<keyword evidence="2 7" id="KW-0597">Phosphoprotein</keyword>
<dbReference type="Pfam" id="PF00072">
    <property type="entry name" value="Response_reg"/>
    <property type="match status" value="1"/>
</dbReference>
<dbReference type="PANTHER" id="PTHR43214:SF43">
    <property type="entry name" value="TWO-COMPONENT RESPONSE REGULATOR"/>
    <property type="match status" value="1"/>
</dbReference>
<dbReference type="PRINTS" id="PR00038">
    <property type="entry name" value="HTHLUXR"/>
</dbReference>
<evidence type="ECO:0000256" key="5">
    <source>
        <dbReference type="ARBA" id="ARBA00023163"/>
    </source>
</evidence>
<dbReference type="GO" id="GO:0006355">
    <property type="term" value="P:regulation of DNA-templated transcription"/>
    <property type="evidence" value="ECO:0007669"/>
    <property type="project" value="InterPro"/>
</dbReference>
<dbReference type="GO" id="GO:0000160">
    <property type="term" value="P:phosphorelay signal transduction system"/>
    <property type="evidence" value="ECO:0007669"/>
    <property type="project" value="InterPro"/>
</dbReference>
<dbReference type="InterPro" id="IPR011006">
    <property type="entry name" value="CheY-like_superfamily"/>
</dbReference>
<dbReference type="PANTHER" id="PTHR43214">
    <property type="entry name" value="TWO-COMPONENT RESPONSE REGULATOR"/>
    <property type="match status" value="1"/>
</dbReference>
<dbReference type="GO" id="GO:0003677">
    <property type="term" value="F:DNA binding"/>
    <property type="evidence" value="ECO:0007669"/>
    <property type="project" value="UniProtKB-KW"/>
</dbReference>
<dbReference type="InterPro" id="IPR039420">
    <property type="entry name" value="WalR-like"/>
</dbReference>
<evidence type="ECO:0000256" key="2">
    <source>
        <dbReference type="ARBA" id="ARBA00022553"/>
    </source>
</evidence>
<comment type="caution">
    <text evidence="10">The sequence shown here is derived from an EMBL/GenBank/DDBJ whole genome shotgun (WGS) entry which is preliminary data.</text>
</comment>
<evidence type="ECO:0000256" key="6">
    <source>
        <dbReference type="ARBA" id="ARBA00024867"/>
    </source>
</evidence>
<evidence type="ECO:0000259" key="8">
    <source>
        <dbReference type="PROSITE" id="PS50043"/>
    </source>
</evidence>
<evidence type="ECO:0000259" key="9">
    <source>
        <dbReference type="PROSITE" id="PS50110"/>
    </source>
</evidence>
<evidence type="ECO:0000256" key="7">
    <source>
        <dbReference type="PROSITE-ProRule" id="PRU00169"/>
    </source>
</evidence>
<dbReference type="SUPFAM" id="SSF52172">
    <property type="entry name" value="CheY-like"/>
    <property type="match status" value="1"/>
</dbReference>
<dbReference type="PROSITE" id="PS50043">
    <property type="entry name" value="HTH_LUXR_2"/>
    <property type="match status" value="1"/>
</dbReference>
<organism evidence="10 11">
    <name type="scientific">Sulfobacillus benefaciens</name>
    <dbReference type="NCBI Taxonomy" id="453960"/>
    <lineage>
        <taxon>Bacteria</taxon>
        <taxon>Bacillati</taxon>
        <taxon>Bacillota</taxon>
        <taxon>Clostridia</taxon>
        <taxon>Eubacteriales</taxon>
        <taxon>Clostridiales Family XVII. Incertae Sedis</taxon>
        <taxon>Sulfobacillus</taxon>
    </lineage>
</organism>
<accession>A0A2T2XFW9</accession>
<dbReference type="InterPro" id="IPR058245">
    <property type="entry name" value="NreC/VraR/RcsB-like_REC"/>
</dbReference>
<dbReference type="SUPFAM" id="SSF46894">
    <property type="entry name" value="C-terminal effector domain of the bipartite response regulators"/>
    <property type="match status" value="1"/>
</dbReference>
<dbReference type="InterPro" id="IPR016032">
    <property type="entry name" value="Sig_transdc_resp-reg_C-effctor"/>
</dbReference>
<keyword evidence="5" id="KW-0804">Transcription</keyword>
<dbReference type="Gene3D" id="3.40.50.2300">
    <property type="match status" value="1"/>
</dbReference>
<protein>
    <recommendedName>
        <fullName evidence="1">Stage 0 sporulation protein A homolog</fullName>
    </recommendedName>
</protein>
<name>A0A2T2XFW9_9FIRM</name>
<evidence type="ECO:0000256" key="1">
    <source>
        <dbReference type="ARBA" id="ARBA00018672"/>
    </source>
</evidence>
<evidence type="ECO:0000256" key="3">
    <source>
        <dbReference type="ARBA" id="ARBA00023015"/>
    </source>
</evidence>
<dbReference type="PROSITE" id="PS00622">
    <property type="entry name" value="HTH_LUXR_1"/>
    <property type="match status" value="1"/>
</dbReference>
<dbReference type="CDD" id="cd06170">
    <property type="entry name" value="LuxR_C_like"/>
    <property type="match status" value="1"/>
</dbReference>
<comment type="function">
    <text evidence="6">May play the central regulatory role in sporulation. It may be an element of the effector pathway responsible for the activation of sporulation genes in response to nutritional stress. Spo0A may act in concert with spo0H (a sigma factor) to control the expression of some genes that are critical to the sporulation process.</text>
</comment>
<dbReference type="InterPro" id="IPR001789">
    <property type="entry name" value="Sig_transdc_resp-reg_receiver"/>
</dbReference>
<feature type="domain" description="Response regulatory" evidence="9">
    <location>
        <begin position="4"/>
        <end position="121"/>
    </location>
</feature>
<dbReference type="SMART" id="SM00448">
    <property type="entry name" value="REC"/>
    <property type="match status" value="1"/>
</dbReference>
<dbReference type="CDD" id="cd17535">
    <property type="entry name" value="REC_NarL-like"/>
    <property type="match status" value="1"/>
</dbReference>
<evidence type="ECO:0000256" key="4">
    <source>
        <dbReference type="ARBA" id="ARBA00023125"/>
    </source>
</evidence>
<dbReference type="AlphaFoldDB" id="A0A2T2XFW9"/>
<evidence type="ECO:0000313" key="11">
    <source>
        <dbReference type="Proteomes" id="UP000242972"/>
    </source>
</evidence>
<dbReference type="Pfam" id="PF00196">
    <property type="entry name" value="GerE"/>
    <property type="match status" value="1"/>
</dbReference>
<feature type="domain" description="HTH luxR-type" evidence="8">
    <location>
        <begin position="141"/>
        <end position="206"/>
    </location>
</feature>
<proteinExistence type="predicted"/>
<dbReference type="InterPro" id="IPR000792">
    <property type="entry name" value="Tscrpt_reg_LuxR_C"/>
</dbReference>
<reference evidence="10 11" key="1">
    <citation type="journal article" date="2014" name="BMC Genomics">
        <title>Comparison of environmental and isolate Sulfobacillus genomes reveals diverse carbon, sulfur, nitrogen, and hydrogen metabolisms.</title>
        <authorList>
            <person name="Justice N.B."/>
            <person name="Norman A."/>
            <person name="Brown C.T."/>
            <person name="Singh A."/>
            <person name="Thomas B.C."/>
            <person name="Banfield J.F."/>
        </authorList>
    </citation>
    <scope>NUCLEOTIDE SEQUENCE [LARGE SCALE GENOMIC DNA]</scope>
    <source>
        <strain evidence="10">AMDSBA4</strain>
    </source>
</reference>
<dbReference type="PROSITE" id="PS50110">
    <property type="entry name" value="RESPONSE_REGULATORY"/>
    <property type="match status" value="1"/>
</dbReference>
<evidence type="ECO:0000313" key="10">
    <source>
        <dbReference type="EMBL" id="PSR33368.1"/>
    </source>
</evidence>
<keyword evidence="4 10" id="KW-0238">DNA-binding</keyword>
<dbReference type="SMART" id="SM00421">
    <property type="entry name" value="HTH_LUXR"/>
    <property type="match status" value="1"/>
</dbReference>
<dbReference type="EMBL" id="PXYW01000021">
    <property type="protein sequence ID" value="PSR33368.1"/>
    <property type="molecule type" value="Genomic_DNA"/>
</dbReference>
<dbReference type="Proteomes" id="UP000242972">
    <property type="component" value="Unassembled WGS sequence"/>
</dbReference>
<keyword evidence="3" id="KW-0805">Transcription regulation</keyword>
<feature type="modified residue" description="4-aspartylphosphate" evidence="7">
    <location>
        <position position="55"/>
    </location>
</feature>